<dbReference type="InterPro" id="IPR013022">
    <property type="entry name" value="Xyl_isomerase-like_TIM-brl"/>
</dbReference>
<evidence type="ECO:0000313" key="2">
    <source>
        <dbReference type="EMBL" id="QDU45874.1"/>
    </source>
</evidence>
<dbReference type="SUPFAM" id="SSF51658">
    <property type="entry name" value="Xylose isomerase-like"/>
    <property type="match status" value="1"/>
</dbReference>
<dbReference type="Proteomes" id="UP000319383">
    <property type="component" value="Chromosome"/>
</dbReference>
<dbReference type="Gene3D" id="3.20.20.150">
    <property type="entry name" value="Divalent-metal-dependent TIM barrel enzymes"/>
    <property type="match status" value="1"/>
</dbReference>
<dbReference type="RefSeq" id="WP_145378411.1">
    <property type="nucleotide sequence ID" value="NZ_CP036276.1"/>
</dbReference>
<keyword evidence="2" id="KW-0413">Isomerase</keyword>
<dbReference type="PANTHER" id="PTHR12110">
    <property type="entry name" value="HYDROXYPYRUVATE ISOMERASE"/>
    <property type="match status" value="1"/>
</dbReference>
<evidence type="ECO:0000259" key="1">
    <source>
        <dbReference type="Pfam" id="PF01261"/>
    </source>
</evidence>
<evidence type="ECO:0000313" key="3">
    <source>
        <dbReference type="Proteomes" id="UP000319383"/>
    </source>
</evidence>
<protein>
    <submittedName>
        <fullName evidence="2">Inosose isomerase</fullName>
        <ecNumber evidence="2">5.3.99.-</ecNumber>
    </submittedName>
</protein>
<accession>A0A517ZTU8</accession>
<dbReference type="AlphaFoldDB" id="A0A517ZTU8"/>
<keyword evidence="3" id="KW-1185">Reference proteome</keyword>
<gene>
    <name evidence="2" type="primary">iolI_3</name>
    <name evidence="2" type="ORF">Mal52_43710</name>
</gene>
<dbReference type="KEGG" id="sdyn:Mal52_43710"/>
<name>A0A517ZTU8_9PLAN</name>
<dbReference type="Pfam" id="PF01261">
    <property type="entry name" value="AP_endonuc_2"/>
    <property type="match status" value="1"/>
</dbReference>
<reference evidence="2 3" key="1">
    <citation type="submission" date="2019-02" db="EMBL/GenBank/DDBJ databases">
        <title>Deep-cultivation of Planctomycetes and their phenomic and genomic characterization uncovers novel biology.</title>
        <authorList>
            <person name="Wiegand S."/>
            <person name="Jogler M."/>
            <person name="Boedeker C."/>
            <person name="Pinto D."/>
            <person name="Vollmers J."/>
            <person name="Rivas-Marin E."/>
            <person name="Kohn T."/>
            <person name="Peeters S.H."/>
            <person name="Heuer A."/>
            <person name="Rast P."/>
            <person name="Oberbeckmann S."/>
            <person name="Bunk B."/>
            <person name="Jeske O."/>
            <person name="Meyerdierks A."/>
            <person name="Storesund J.E."/>
            <person name="Kallscheuer N."/>
            <person name="Luecker S."/>
            <person name="Lage O.M."/>
            <person name="Pohl T."/>
            <person name="Merkel B.J."/>
            <person name="Hornburger P."/>
            <person name="Mueller R.-W."/>
            <person name="Bruemmer F."/>
            <person name="Labrenz M."/>
            <person name="Spormann A.M."/>
            <person name="Op den Camp H."/>
            <person name="Overmann J."/>
            <person name="Amann R."/>
            <person name="Jetten M.S.M."/>
            <person name="Mascher T."/>
            <person name="Medema M.H."/>
            <person name="Devos D.P."/>
            <person name="Kaster A.-K."/>
            <person name="Ovreas L."/>
            <person name="Rohde M."/>
            <person name="Galperin M.Y."/>
            <person name="Jogler C."/>
        </authorList>
    </citation>
    <scope>NUCLEOTIDE SEQUENCE [LARGE SCALE GENOMIC DNA]</scope>
    <source>
        <strain evidence="2 3">Mal52</strain>
    </source>
</reference>
<dbReference type="PANTHER" id="PTHR12110:SF48">
    <property type="entry name" value="BLL3656 PROTEIN"/>
    <property type="match status" value="1"/>
</dbReference>
<sequence length="270" mass="29912">MSDFKYALNSSTIRPVPLLEKIRIAGEAGYAGIELWHDDIEAHLTQGGQLHDIVVALDEHNLRVPTTIHMKGWFESAGDEHTANMDACKWKMEQAEAVGAAYIIAGPPRETADRTLGAKNYRELLEIGHEIGIKPAMEFLGFVEDINSIEDALEIITHAEHPDGTIVLDPFHIFRGGGSIESIAQLSPAQIAICHFNDAPAQPPREQQADRDRVYPGDGSVDLKRMIALLKQIGYDGWLSLELFNEELWQQDPLEVAKTGLDKMRAVAEA</sequence>
<feature type="domain" description="Xylose isomerase-like TIM barrel" evidence="1">
    <location>
        <begin position="23"/>
        <end position="266"/>
    </location>
</feature>
<dbReference type="EC" id="5.3.99.-" evidence="2"/>
<dbReference type="EMBL" id="CP036276">
    <property type="protein sequence ID" value="QDU45874.1"/>
    <property type="molecule type" value="Genomic_DNA"/>
</dbReference>
<dbReference type="GO" id="GO:0016853">
    <property type="term" value="F:isomerase activity"/>
    <property type="evidence" value="ECO:0007669"/>
    <property type="project" value="UniProtKB-KW"/>
</dbReference>
<proteinExistence type="predicted"/>
<organism evidence="2 3">
    <name type="scientific">Symmachiella dynata</name>
    <dbReference type="NCBI Taxonomy" id="2527995"/>
    <lineage>
        <taxon>Bacteria</taxon>
        <taxon>Pseudomonadati</taxon>
        <taxon>Planctomycetota</taxon>
        <taxon>Planctomycetia</taxon>
        <taxon>Planctomycetales</taxon>
        <taxon>Planctomycetaceae</taxon>
        <taxon>Symmachiella</taxon>
    </lineage>
</organism>
<dbReference type="InterPro" id="IPR050312">
    <property type="entry name" value="IolE/XylAMocC-like"/>
</dbReference>
<dbReference type="InterPro" id="IPR036237">
    <property type="entry name" value="Xyl_isomerase-like_sf"/>
</dbReference>